<dbReference type="OrthoDB" id="5239118at2759"/>
<organism evidence="2 3">
    <name type="scientific">Monosporascus ibericus</name>
    <dbReference type="NCBI Taxonomy" id="155417"/>
    <lineage>
        <taxon>Eukaryota</taxon>
        <taxon>Fungi</taxon>
        <taxon>Dikarya</taxon>
        <taxon>Ascomycota</taxon>
        <taxon>Pezizomycotina</taxon>
        <taxon>Sordariomycetes</taxon>
        <taxon>Xylariomycetidae</taxon>
        <taxon>Xylariales</taxon>
        <taxon>Xylariales incertae sedis</taxon>
        <taxon>Monosporascus</taxon>
    </lineage>
</organism>
<name>A0A4Q4T6U9_9PEZI</name>
<keyword evidence="3" id="KW-1185">Reference proteome</keyword>
<evidence type="ECO:0000313" key="2">
    <source>
        <dbReference type="EMBL" id="RYP02126.1"/>
    </source>
</evidence>
<protein>
    <recommendedName>
        <fullName evidence="1">Fungal-type protein kinase domain-containing protein</fullName>
    </recommendedName>
</protein>
<accession>A0A4Q4T6U9</accession>
<dbReference type="AlphaFoldDB" id="A0A4Q4T6U9"/>
<dbReference type="PANTHER" id="PTHR38248:SF2">
    <property type="entry name" value="FUNK1 11"/>
    <property type="match status" value="1"/>
</dbReference>
<comment type="caution">
    <text evidence="2">The sequence shown here is derived from an EMBL/GenBank/DDBJ whole genome shotgun (WGS) entry which is preliminary data.</text>
</comment>
<evidence type="ECO:0000313" key="3">
    <source>
        <dbReference type="Proteomes" id="UP000293360"/>
    </source>
</evidence>
<dbReference type="PANTHER" id="PTHR38248">
    <property type="entry name" value="FUNK1 6"/>
    <property type="match status" value="1"/>
</dbReference>
<gene>
    <name evidence="2" type="ORF">DL764_005961</name>
</gene>
<sequence length="335" mass="37154">MTDRPRSEILKENPIGKGLDIFRASFSSVCDDHNIPCSPDALDQLGREDIQNVTLDLLSALRNLPAVRFLRSNTGHGILRSDLLRLISAVTSDDFDFDRVKPLLHAALADNPADSIIWDHIYNTVAESTAPPRPIASSLQQTPWLYNTSSFANSSEYRMWTRSLGLETASEAVIRKCSEGSNPLFAGGWCGWPQGANQDDVLNCFADLSKRLAEFAEDYQATPTRRRRPLAQPNKLIHGSTGERKVDIGFVTDPEAGKDSHCHWSQILVPGELKSNPSADTAAKAWLDLGRYAPEAAGKVFPNGRRWKKLEPELYSSMKKILRDARKDPEVLADG</sequence>
<dbReference type="Proteomes" id="UP000293360">
    <property type="component" value="Unassembled WGS sequence"/>
</dbReference>
<proteinExistence type="predicted"/>
<dbReference type="InterPro" id="IPR040976">
    <property type="entry name" value="Pkinase_fungal"/>
</dbReference>
<reference evidence="2 3" key="1">
    <citation type="submission" date="2018-06" db="EMBL/GenBank/DDBJ databases">
        <title>Complete Genomes of Monosporascus.</title>
        <authorList>
            <person name="Robinson A.J."/>
            <person name="Natvig D.O."/>
        </authorList>
    </citation>
    <scope>NUCLEOTIDE SEQUENCE [LARGE SCALE GENOMIC DNA]</scope>
    <source>
        <strain evidence="2 3">CBS 110550</strain>
    </source>
</reference>
<dbReference type="STRING" id="155417.A0A4Q4T6U9"/>
<feature type="domain" description="Fungal-type protein kinase" evidence="1">
    <location>
        <begin position="245"/>
        <end position="295"/>
    </location>
</feature>
<dbReference type="Pfam" id="PF17667">
    <property type="entry name" value="Pkinase_fungal"/>
    <property type="match status" value="1"/>
</dbReference>
<dbReference type="EMBL" id="QJNU01000330">
    <property type="protein sequence ID" value="RYP02126.1"/>
    <property type="molecule type" value="Genomic_DNA"/>
</dbReference>
<evidence type="ECO:0000259" key="1">
    <source>
        <dbReference type="Pfam" id="PF17667"/>
    </source>
</evidence>